<sequence precursor="true">MKSCILLFSIFCVSCFVVCCNASVAAAADSDVRQGPVPVNAGSAGVGRMVPDLNLTTIDGRELRLSQLTDADAVVIAMTGTGCPLCLKYAPTLAAIEKEYRGRGVQFLFVNPNESEEVDRLRAAVQAHGLEGPYVRDDDRSISQTLNAKSTTEVFVLDRSRTLVYRGAVDDQYGFGYALENPRRTFLRDALEATLKGQAPVHAAMTAPGCELIVRANSEVAKAEVTYHRQIARIINRNCIECHRDTGLAPIPLETYEQVRDYAGMIDSVVDRGVMPPWFAAPMASEREKAESETDLHWANERSLSDAEKADLAAWIDAETPEGDPGDAPLPRQFPDGWLIGKPDAVYEFAEPVAVKATGFMPYQNITVETNLEEGKWVRAIEVQPGNRSVVHHVIVSLKSGGADERDGYWGIYVPGNSTLDYPEGYAKWLPAGATLRFQMHYTPNGTATEDSTRIGLVFAEEPPKHEVKVHAIVDPRFKIPAGANNHEVSAKLDVPADVEVLGFLPHMHLRGKAAKYELVRDGETETLLDVPHYDFNWQLLYRLAAPRQLKTGDTIRYTSWYDNSADNPANPDPSRDVRWGQQTYDEMHLGYVEYVVTAETPEEKPVADQNNDRARLFRLLDVNKDGAITRDEVRRRMPRDESAATTKFDRLDRDKNGKIDAEELSRL</sequence>
<dbReference type="Gene3D" id="3.40.30.10">
    <property type="entry name" value="Glutaredoxin"/>
    <property type="match status" value="1"/>
</dbReference>
<dbReference type="InterPro" id="IPR009056">
    <property type="entry name" value="Cyt_c-like_dom"/>
</dbReference>
<accession>A0A517MGH3</accession>
<dbReference type="PROSITE" id="PS50222">
    <property type="entry name" value="EF_HAND_2"/>
    <property type="match status" value="1"/>
</dbReference>
<dbReference type="InterPro" id="IPR024548">
    <property type="entry name" value="Cu2_monoox_C"/>
</dbReference>
<evidence type="ECO:0000256" key="3">
    <source>
        <dbReference type="ARBA" id="ARBA00023157"/>
    </source>
</evidence>
<dbReference type="InterPro" id="IPR036249">
    <property type="entry name" value="Thioredoxin-like_sf"/>
</dbReference>
<proteinExistence type="predicted"/>
<evidence type="ECO:0000256" key="6">
    <source>
        <dbReference type="SAM" id="SignalP"/>
    </source>
</evidence>
<feature type="domain" description="Thioredoxin" evidence="9">
    <location>
        <begin position="44"/>
        <end position="196"/>
    </location>
</feature>
<dbReference type="SUPFAM" id="SSF47473">
    <property type="entry name" value="EF-hand"/>
    <property type="match status" value="1"/>
</dbReference>
<evidence type="ECO:0000259" key="7">
    <source>
        <dbReference type="PROSITE" id="PS50222"/>
    </source>
</evidence>
<dbReference type="Proteomes" id="UP000320672">
    <property type="component" value="Chromosome"/>
</dbReference>
<keyword evidence="3" id="KW-1015">Disulfide bond</keyword>
<dbReference type="InterPro" id="IPR013740">
    <property type="entry name" value="Redoxin"/>
</dbReference>
<evidence type="ECO:0000259" key="8">
    <source>
        <dbReference type="PROSITE" id="PS51007"/>
    </source>
</evidence>
<feature type="domain" description="EF-hand" evidence="7">
    <location>
        <begin position="640"/>
        <end position="668"/>
    </location>
</feature>
<dbReference type="KEGG" id="rml:FF011L_27650"/>
<dbReference type="InterPro" id="IPR047262">
    <property type="entry name" value="PRX-like1"/>
</dbReference>
<dbReference type="InterPro" id="IPR018247">
    <property type="entry name" value="EF_Hand_1_Ca_BS"/>
</dbReference>
<dbReference type="InterPro" id="IPR014784">
    <property type="entry name" value="Cu2_ascorb_mOase-like_C"/>
</dbReference>
<feature type="chain" id="PRO_5022040247" evidence="6">
    <location>
        <begin position="28"/>
        <end position="668"/>
    </location>
</feature>
<dbReference type="InterPro" id="IPR011992">
    <property type="entry name" value="EF-hand-dom_pair"/>
</dbReference>
<dbReference type="AlphaFoldDB" id="A0A517MGH3"/>
<dbReference type="PROSITE" id="PS51352">
    <property type="entry name" value="THIOREDOXIN_2"/>
    <property type="match status" value="1"/>
</dbReference>
<keyword evidence="6" id="KW-0732">Signal</keyword>
<dbReference type="PANTHER" id="PTHR43640">
    <property type="entry name" value="OS07G0260300 PROTEIN"/>
    <property type="match status" value="1"/>
</dbReference>
<dbReference type="InterPro" id="IPR002048">
    <property type="entry name" value="EF_hand_dom"/>
</dbReference>
<dbReference type="InterPro" id="IPR008977">
    <property type="entry name" value="PHM/PNGase_F_dom_sf"/>
</dbReference>
<dbReference type="InterPro" id="IPR013766">
    <property type="entry name" value="Thioredoxin_domain"/>
</dbReference>
<protein>
    <submittedName>
        <fullName evidence="10">Thiol-disulfide oxidoreductase</fullName>
    </submittedName>
</protein>
<keyword evidence="1 4" id="KW-0479">Metal-binding</keyword>
<dbReference type="OrthoDB" id="9788721at2"/>
<dbReference type="GO" id="GO:0020037">
    <property type="term" value="F:heme binding"/>
    <property type="evidence" value="ECO:0007669"/>
    <property type="project" value="InterPro"/>
</dbReference>
<evidence type="ECO:0000256" key="4">
    <source>
        <dbReference type="PROSITE-ProRule" id="PRU00433"/>
    </source>
</evidence>
<dbReference type="RefSeq" id="WP_145352059.1">
    <property type="nucleotide sequence ID" value="NZ_CP036262.1"/>
</dbReference>
<reference evidence="10 11" key="1">
    <citation type="submission" date="2019-02" db="EMBL/GenBank/DDBJ databases">
        <title>Deep-cultivation of Planctomycetes and their phenomic and genomic characterization uncovers novel biology.</title>
        <authorList>
            <person name="Wiegand S."/>
            <person name="Jogler M."/>
            <person name="Boedeker C."/>
            <person name="Pinto D."/>
            <person name="Vollmers J."/>
            <person name="Rivas-Marin E."/>
            <person name="Kohn T."/>
            <person name="Peeters S.H."/>
            <person name="Heuer A."/>
            <person name="Rast P."/>
            <person name="Oberbeckmann S."/>
            <person name="Bunk B."/>
            <person name="Jeske O."/>
            <person name="Meyerdierks A."/>
            <person name="Storesund J.E."/>
            <person name="Kallscheuer N."/>
            <person name="Luecker S."/>
            <person name="Lage O.M."/>
            <person name="Pohl T."/>
            <person name="Merkel B.J."/>
            <person name="Hornburger P."/>
            <person name="Mueller R.-W."/>
            <person name="Bruemmer F."/>
            <person name="Labrenz M."/>
            <person name="Spormann A.M."/>
            <person name="Op den Camp H."/>
            <person name="Overmann J."/>
            <person name="Amann R."/>
            <person name="Jetten M.S.M."/>
            <person name="Mascher T."/>
            <person name="Medema M.H."/>
            <person name="Devos D.P."/>
            <person name="Kaster A.-K."/>
            <person name="Ovreas L."/>
            <person name="Rohde M."/>
            <person name="Galperin M.Y."/>
            <person name="Jogler C."/>
        </authorList>
    </citation>
    <scope>NUCLEOTIDE SEQUENCE [LARGE SCALE GENOMIC DNA]</scope>
    <source>
        <strain evidence="10 11">FF011L</strain>
    </source>
</reference>
<organism evidence="10 11">
    <name type="scientific">Roseimaritima multifibrata</name>
    <dbReference type="NCBI Taxonomy" id="1930274"/>
    <lineage>
        <taxon>Bacteria</taxon>
        <taxon>Pseudomonadati</taxon>
        <taxon>Planctomycetota</taxon>
        <taxon>Planctomycetia</taxon>
        <taxon>Pirellulales</taxon>
        <taxon>Pirellulaceae</taxon>
        <taxon>Roseimaritima</taxon>
    </lineage>
</organism>
<dbReference type="GO" id="GO:0009055">
    <property type="term" value="F:electron transfer activity"/>
    <property type="evidence" value="ECO:0007669"/>
    <property type="project" value="InterPro"/>
</dbReference>
<dbReference type="Gene3D" id="2.60.120.230">
    <property type="match status" value="1"/>
</dbReference>
<dbReference type="SUPFAM" id="SSF49742">
    <property type="entry name" value="PHM/PNGase F"/>
    <property type="match status" value="2"/>
</dbReference>
<feature type="signal peptide" evidence="6">
    <location>
        <begin position="1"/>
        <end position="27"/>
    </location>
</feature>
<dbReference type="EMBL" id="CP036262">
    <property type="protein sequence ID" value="QDS93988.1"/>
    <property type="molecule type" value="Genomic_DNA"/>
</dbReference>
<dbReference type="GO" id="GO:0005509">
    <property type="term" value="F:calcium ion binding"/>
    <property type="evidence" value="ECO:0007669"/>
    <property type="project" value="InterPro"/>
</dbReference>
<dbReference type="PROSITE" id="PS51007">
    <property type="entry name" value="CYTC"/>
    <property type="match status" value="1"/>
</dbReference>
<gene>
    <name evidence="10" type="ORF">FF011L_27650</name>
</gene>
<dbReference type="PANTHER" id="PTHR43640:SF1">
    <property type="entry name" value="THIOREDOXIN-DEPENDENT PEROXIREDOXIN"/>
    <property type="match status" value="1"/>
</dbReference>
<evidence type="ECO:0000256" key="5">
    <source>
        <dbReference type="SAM" id="MobiDB-lite"/>
    </source>
</evidence>
<evidence type="ECO:0000259" key="9">
    <source>
        <dbReference type="PROSITE" id="PS51352"/>
    </source>
</evidence>
<dbReference type="SUPFAM" id="SSF52833">
    <property type="entry name" value="Thioredoxin-like"/>
    <property type="match status" value="1"/>
</dbReference>
<name>A0A517MGH3_9BACT</name>
<dbReference type="Pfam" id="PF03712">
    <property type="entry name" value="Cu2_monoox_C"/>
    <property type="match status" value="1"/>
</dbReference>
<evidence type="ECO:0000313" key="10">
    <source>
        <dbReference type="EMBL" id="QDS93988.1"/>
    </source>
</evidence>
<dbReference type="Pfam" id="PF13202">
    <property type="entry name" value="EF-hand_5"/>
    <property type="match status" value="2"/>
</dbReference>
<evidence type="ECO:0000256" key="2">
    <source>
        <dbReference type="ARBA" id="ARBA00023004"/>
    </source>
</evidence>
<dbReference type="CDD" id="cd00051">
    <property type="entry name" value="EFh"/>
    <property type="match status" value="1"/>
</dbReference>
<keyword evidence="11" id="KW-1185">Reference proteome</keyword>
<evidence type="ECO:0000313" key="11">
    <source>
        <dbReference type="Proteomes" id="UP000320672"/>
    </source>
</evidence>
<dbReference type="GO" id="GO:0016715">
    <property type="term" value="F:oxidoreductase activity, acting on paired donors, with incorporation or reduction of molecular oxygen, reduced ascorbate as one donor, and incorporation of one atom of oxygen"/>
    <property type="evidence" value="ECO:0007669"/>
    <property type="project" value="InterPro"/>
</dbReference>
<evidence type="ECO:0000256" key="1">
    <source>
        <dbReference type="ARBA" id="ARBA00022723"/>
    </source>
</evidence>
<feature type="domain" description="Cytochrome c" evidence="8">
    <location>
        <begin position="218"/>
        <end position="320"/>
    </location>
</feature>
<dbReference type="Gene3D" id="1.10.238.10">
    <property type="entry name" value="EF-hand"/>
    <property type="match status" value="1"/>
</dbReference>
<dbReference type="Pfam" id="PF08534">
    <property type="entry name" value="Redoxin"/>
    <property type="match status" value="1"/>
</dbReference>
<feature type="region of interest" description="Disordered" evidence="5">
    <location>
        <begin position="634"/>
        <end position="668"/>
    </location>
</feature>
<keyword evidence="2 4" id="KW-0408">Iron</keyword>
<dbReference type="PROSITE" id="PS00018">
    <property type="entry name" value="EF_HAND_1"/>
    <property type="match status" value="1"/>
</dbReference>
<keyword evidence="4" id="KW-0349">Heme</keyword>